<evidence type="ECO:0000313" key="3">
    <source>
        <dbReference type="Proteomes" id="UP000095591"/>
    </source>
</evidence>
<sequence>MSAGRLKTRGLEENGLQGRSQVKPLKSQLKPELRYYPVTLFKTATGVLGGFQHAELQARFGGFRLQM</sequence>
<evidence type="ECO:0000313" key="2">
    <source>
        <dbReference type="EMBL" id="CUM96055.1"/>
    </source>
</evidence>
<gene>
    <name evidence="2" type="ORF">ERS852429_01311</name>
</gene>
<organism evidence="2 3">
    <name type="scientific">Parabacteroides distasonis</name>
    <dbReference type="NCBI Taxonomy" id="823"/>
    <lineage>
        <taxon>Bacteria</taxon>
        <taxon>Pseudomonadati</taxon>
        <taxon>Bacteroidota</taxon>
        <taxon>Bacteroidia</taxon>
        <taxon>Bacteroidales</taxon>
        <taxon>Tannerellaceae</taxon>
        <taxon>Parabacteroides</taxon>
    </lineage>
</organism>
<dbReference type="EMBL" id="CYXP01000002">
    <property type="protein sequence ID" value="CUM96055.1"/>
    <property type="molecule type" value="Genomic_DNA"/>
</dbReference>
<feature type="region of interest" description="Disordered" evidence="1">
    <location>
        <begin position="1"/>
        <end position="25"/>
    </location>
</feature>
<dbReference type="AlphaFoldDB" id="A0A173T2E7"/>
<evidence type="ECO:0000256" key="1">
    <source>
        <dbReference type="SAM" id="MobiDB-lite"/>
    </source>
</evidence>
<name>A0A173T2E7_PARDI</name>
<dbReference type="Proteomes" id="UP000095591">
    <property type="component" value="Unassembled WGS sequence"/>
</dbReference>
<reference evidence="2 3" key="1">
    <citation type="submission" date="2015-09" db="EMBL/GenBank/DDBJ databases">
        <authorList>
            <consortium name="Pathogen Informatics"/>
        </authorList>
    </citation>
    <scope>NUCLEOTIDE SEQUENCE [LARGE SCALE GENOMIC DNA]</scope>
    <source>
        <strain evidence="2 3">2789STDY5608872</strain>
    </source>
</reference>
<proteinExistence type="predicted"/>
<protein>
    <submittedName>
        <fullName evidence="2">Uncharacterized protein</fullName>
    </submittedName>
</protein>
<accession>A0A173T2E7</accession>